<dbReference type="InParanoid" id="A0A2J7PC47"/>
<comment type="caution">
    <text evidence="2">The sequence shown here is derived from an EMBL/GenBank/DDBJ whole genome shotgun (WGS) entry which is preliminary data.</text>
</comment>
<protein>
    <recommendedName>
        <fullName evidence="4">Protein TsetseEP domain-containing protein</fullName>
    </recommendedName>
</protein>
<dbReference type="OrthoDB" id="8185153at2759"/>
<sequence length="226" mass="23689">MFATASVLVAAILTCAAVTGLSPPGPVLEEPELKSVIVAAQDSLRKTFSELESAADSAMTSAREVLESTTLQANHTVLESQASLQDLLESITTTIATAVYNARKLGANITSCISGQEEAARSVVKQTGSSVVGCVAEEIKKAVDLATNMFGIATSAKNMLDYAPREFHGCLPSFTPTVEEIVMIPSCIGAEISAFSSEAVKIAKTLASYLAEGRDIIETLGKDLKE</sequence>
<evidence type="ECO:0000313" key="2">
    <source>
        <dbReference type="EMBL" id="PNF13906.1"/>
    </source>
</evidence>
<name>A0A2J7PC47_9NEOP</name>
<reference evidence="2 3" key="1">
    <citation type="submission" date="2017-12" db="EMBL/GenBank/DDBJ databases">
        <title>Hemimetabolous genomes reveal molecular basis of termite eusociality.</title>
        <authorList>
            <person name="Harrison M.C."/>
            <person name="Jongepier E."/>
            <person name="Robertson H.M."/>
            <person name="Arning N."/>
            <person name="Bitard-Feildel T."/>
            <person name="Chao H."/>
            <person name="Childers C.P."/>
            <person name="Dinh H."/>
            <person name="Doddapaneni H."/>
            <person name="Dugan S."/>
            <person name="Gowin J."/>
            <person name="Greiner C."/>
            <person name="Han Y."/>
            <person name="Hu H."/>
            <person name="Hughes D.S.T."/>
            <person name="Huylmans A.-K."/>
            <person name="Kemena C."/>
            <person name="Kremer L.P.M."/>
            <person name="Lee S.L."/>
            <person name="Lopez-Ezquerra A."/>
            <person name="Mallet L."/>
            <person name="Monroy-Kuhn J.M."/>
            <person name="Moser A."/>
            <person name="Murali S.C."/>
            <person name="Muzny D.M."/>
            <person name="Otani S."/>
            <person name="Piulachs M.-D."/>
            <person name="Poelchau M."/>
            <person name="Qu J."/>
            <person name="Schaub F."/>
            <person name="Wada-Katsumata A."/>
            <person name="Worley K.C."/>
            <person name="Xie Q."/>
            <person name="Ylla G."/>
            <person name="Poulsen M."/>
            <person name="Gibbs R.A."/>
            <person name="Schal C."/>
            <person name="Richards S."/>
            <person name="Belles X."/>
            <person name="Korb J."/>
            <person name="Bornberg-Bauer E."/>
        </authorList>
    </citation>
    <scope>NUCLEOTIDE SEQUENCE [LARGE SCALE GENOMIC DNA]</scope>
    <source>
        <tissue evidence="2">Whole body</tissue>
    </source>
</reference>
<accession>A0A2J7PC47</accession>
<dbReference type="AlphaFoldDB" id="A0A2J7PC47"/>
<proteinExistence type="predicted"/>
<gene>
    <name evidence="2" type="ORF">B7P43_G09845</name>
</gene>
<dbReference type="EMBL" id="NEVH01027067">
    <property type="protein sequence ID" value="PNF13906.1"/>
    <property type="molecule type" value="Genomic_DNA"/>
</dbReference>
<keyword evidence="3" id="KW-1185">Reference proteome</keyword>
<evidence type="ECO:0008006" key="4">
    <source>
        <dbReference type="Google" id="ProtNLM"/>
    </source>
</evidence>
<feature type="chain" id="PRO_5014430817" description="Protein TsetseEP domain-containing protein" evidence="1">
    <location>
        <begin position="21"/>
        <end position="226"/>
    </location>
</feature>
<evidence type="ECO:0000256" key="1">
    <source>
        <dbReference type="SAM" id="SignalP"/>
    </source>
</evidence>
<evidence type="ECO:0000313" key="3">
    <source>
        <dbReference type="Proteomes" id="UP000235965"/>
    </source>
</evidence>
<keyword evidence="1" id="KW-0732">Signal</keyword>
<feature type="signal peptide" evidence="1">
    <location>
        <begin position="1"/>
        <end position="20"/>
    </location>
</feature>
<dbReference type="Proteomes" id="UP000235965">
    <property type="component" value="Unassembled WGS sequence"/>
</dbReference>
<feature type="non-terminal residue" evidence="2">
    <location>
        <position position="226"/>
    </location>
</feature>
<organism evidence="2 3">
    <name type="scientific">Cryptotermes secundus</name>
    <dbReference type="NCBI Taxonomy" id="105785"/>
    <lineage>
        <taxon>Eukaryota</taxon>
        <taxon>Metazoa</taxon>
        <taxon>Ecdysozoa</taxon>
        <taxon>Arthropoda</taxon>
        <taxon>Hexapoda</taxon>
        <taxon>Insecta</taxon>
        <taxon>Pterygota</taxon>
        <taxon>Neoptera</taxon>
        <taxon>Polyneoptera</taxon>
        <taxon>Dictyoptera</taxon>
        <taxon>Blattodea</taxon>
        <taxon>Blattoidea</taxon>
        <taxon>Termitoidae</taxon>
        <taxon>Kalotermitidae</taxon>
        <taxon>Cryptotermitinae</taxon>
        <taxon>Cryptotermes</taxon>
    </lineage>
</organism>